<gene>
    <name evidence="2" type="ORF">AAG570_012585</name>
</gene>
<dbReference type="InterPro" id="IPR053134">
    <property type="entry name" value="RNA-dir_DNA_polymerase"/>
</dbReference>
<dbReference type="PANTHER" id="PTHR24559:SF444">
    <property type="entry name" value="REVERSE TRANSCRIPTASE DOMAIN-CONTAINING PROTEIN"/>
    <property type="match status" value="1"/>
</dbReference>
<dbReference type="Gene3D" id="3.30.70.270">
    <property type="match status" value="1"/>
</dbReference>
<accession>A0ABD0YEC5</accession>
<dbReference type="Gene3D" id="3.10.10.10">
    <property type="entry name" value="HIV Type 1 Reverse Transcriptase, subunit A, domain 1"/>
    <property type="match status" value="1"/>
</dbReference>
<comment type="caution">
    <text evidence="2">The sequence shown here is derived from an EMBL/GenBank/DDBJ whole genome shotgun (WGS) entry which is preliminary data.</text>
</comment>
<dbReference type="InterPro" id="IPR000477">
    <property type="entry name" value="RT_dom"/>
</dbReference>
<evidence type="ECO:0000313" key="2">
    <source>
        <dbReference type="EMBL" id="KAL1129640.1"/>
    </source>
</evidence>
<dbReference type="SUPFAM" id="SSF56672">
    <property type="entry name" value="DNA/RNA polymerases"/>
    <property type="match status" value="1"/>
</dbReference>
<dbReference type="Pfam" id="PF00078">
    <property type="entry name" value="RVT_1"/>
    <property type="match status" value="1"/>
</dbReference>
<name>A0ABD0YEC5_9HEMI</name>
<organism evidence="2 3">
    <name type="scientific">Ranatra chinensis</name>
    <dbReference type="NCBI Taxonomy" id="642074"/>
    <lineage>
        <taxon>Eukaryota</taxon>
        <taxon>Metazoa</taxon>
        <taxon>Ecdysozoa</taxon>
        <taxon>Arthropoda</taxon>
        <taxon>Hexapoda</taxon>
        <taxon>Insecta</taxon>
        <taxon>Pterygota</taxon>
        <taxon>Neoptera</taxon>
        <taxon>Paraneoptera</taxon>
        <taxon>Hemiptera</taxon>
        <taxon>Heteroptera</taxon>
        <taxon>Panheteroptera</taxon>
        <taxon>Nepomorpha</taxon>
        <taxon>Nepidae</taxon>
        <taxon>Ranatrinae</taxon>
        <taxon>Ranatra</taxon>
    </lineage>
</organism>
<keyword evidence="3" id="KW-1185">Reference proteome</keyword>
<evidence type="ECO:0000313" key="3">
    <source>
        <dbReference type="Proteomes" id="UP001558652"/>
    </source>
</evidence>
<dbReference type="InterPro" id="IPR043128">
    <property type="entry name" value="Rev_trsase/Diguanyl_cyclase"/>
</dbReference>
<dbReference type="InterPro" id="IPR043502">
    <property type="entry name" value="DNA/RNA_pol_sf"/>
</dbReference>
<sequence length="218" mass="25354">MASERRNMFNKNNELGMIERDIITIVRKFTVRMQKPNTLDDAVIVIVEEEANFKSCWPTMNMGVASAGDGKWAVSTNNSRGQEGRHQGAPRYRVVVDYRVLNKRTKPEKYPLPWLEEMIDHMRGVRVFSVLDLKSGYHQIRKNPDNVEKIAFQFGRGNYEFVRMSFGLRNAPITFQLLMDEFLRGLGEDFVQTFLAISSYLVWDPQNIRSIWNQLDKG</sequence>
<proteinExistence type="predicted"/>
<dbReference type="Proteomes" id="UP001558652">
    <property type="component" value="Unassembled WGS sequence"/>
</dbReference>
<evidence type="ECO:0000259" key="1">
    <source>
        <dbReference type="Pfam" id="PF00078"/>
    </source>
</evidence>
<dbReference type="PANTHER" id="PTHR24559">
    <property type="entry name" value="TRANSPOSON TY3-I GAG-POL POLYPROTEIN"/>
    <property type="match status" value="1"/>
</dbReference>
<protein>
    <recommendedName>
        <fullName evidence="1">Reverse transcriptase domain-containing protein</fullName>
    </recommendedName>
</protein>
<dbReference type="GO" id="GO:0071897">
    <property type="term" value="P:DNA biosynthetic process"/>
    <property type="evidence" value="ECO:0007669"/>
    <property type="project" value="UniProtKB-ARBA"/>
</dbReference>
<dbReference type="EMBL" id="JBFDAA010000008">
    <property type="protein sequence ID" value="KAL1129640.1"/>
    <property type="molecule type" value="Genomic_DNA"/>
</dbReference>
<feature type="domain" description="Reverse transcriptase" evidence="1">
    <location>
        <begin position="91"/>
        <end position="190"/>
    </location>
</feature>
<dbReference type="CDD" id="cd01647">
    <property type="entry name" value="RT_LTR"/>
    <property type="match status" value="1"/>
</dbReference>
<dbReference type="AlphaFoldDB" id="A0ABD0YEC5"/>
<reference evidence="2 3" key="1">
    <citation type="submission" date="2024-07" db="EMBL/GenBank/DDBJ databases">
        <title>Chromosome-level genome assembly of the water stick insect Ranatra chinensis (Heteroptera: Nepidae).</title>
        <authorList>
            <person name="Liu X."/>
        </authorList>
    </citation>
    <scope>NUCLEOTIDE SEQUENCE [LARGE SCALE GENOMIC DNA]</scope>
    <source>
        <strain evidence="2">Cailab_2021Rc</strain>
        <tissue evidence="2">Muscle</tissue>
    </source>
</reference>